<dbReference type="GO" id="GO:0051301">
    <property type="term" value="P:cell division"/>
    <property type="evidence" value="ECO:0007669"/>
    <property type="project" value="UniProtKB-KW"/>
</dbReference>
<evidence type="ECO:0000256" key="2">
    <source>
        <dbReference type="ARBA" id="ARBA00004186"/>
    </source>
</evidence>
<evidence type="ECO:0000256" key="11">
    <source>
        <dbReference type="ARBA" id="ARBA00022838"/>
    </source>
</evidence>
<comment type="subcellular location">
    <subcellularLocation>
        <location evidence="3">Chromosome</location>
        <location evidence="3">Centromere</location>
        <location evidence="3">Kinetochore</location>
    </subcellularLocation>
    <subcellularLocation>
        <location evidence="2">Cytoplasm</location>
        <location evidence="2">Cytoskeleton</location>
        <location evidence="2">Spindle</location>
    </subcellularLocation>
    <subcellularLocation>
        <location evidence="1">Nucleus</location>
    </subcellularLocation>
</comment>
<dbReference type="Proteomes" id="UP000054454">
    <property type="component" value="Unassembled WGS sequence"/>
</dbReference>
<dbReference type="VEuPathDB" id="FungiDB:T552_01895"/>
<keyword evidence="8" id="KW-0132">Cell division</keyword>
<keyword evidence="14" id="KW-0131">Cell cycle</keyword>
<keyword evidence="10" id="KW-0498">Mitosis</keyword>
<comment type="similarity">
    <text evidence="4">Belongs to the DASH complex DAD4 family.</text>
</comment>
<dbReference type="RefSeq" id="XP_018225742.1">
    <property type="nucleotide sequence ID" value="XM_018370456.1"/>
</dbReference>
<dbReference type="OrthoDB" id="5516652at2759"/>
<keyword evidence="13" id="KW-0539">Nucleus</keyword>
<sequence length="72" mass="8512">MENPHEEQQNALMARIVTNVEKLNEAIMEFNRCIQEINMANMNLELISQMWANYGRNVRFHLEGTNHLEKPL</sequence>
<protein>
    <recommendedName>
        <fullName evidence="5">DASH complex subunit DAD4</fullName>
    </recommendedName>
    <alternativeName>
        <fullName evidence="16">Outer kinetochore protein DAD4</fullName>
    </alternativeName>
</protein>
<evidence type="ECO:0000256" key="12">
    <source>
        <dbReference type="ARBA" id="ARBA00023212"/>
    </source>
</evidence>
<evidence type="ECO:0000256" key="5">
    <source>
        <dbReference type="ARBA" id="ARBA00020259"/>
    </source>
</evidence>
<evidence type="ECO:0000256" key="3">
    <source>
        <dbReference type="ARBA" id="ARBA00004629"/>
    </source>
</evidence>
<dbReference type="PANTHER" id="PTHR28222">
    <property type="entry name" value="DASH COMPLEX SUBUNIT DAD4"/>
    <property type="match status" value="1"/>
</dbReference>
<dbReference type="PANTHER" id="PTHR28222:SF1">
    <property type="entry name" value="DASH COMPLEX SUBUNIT DAD4"/>
    <property type="match status" value="1"/>
</dbReference>
<evidence type="ECO:0000256" key="8">
    <source>
        <dbReference type="ARBA" id="ARBA00022618"/>
    </source>
</evidence>
<reference evidence="18" key="1">
    <citation type="journal article" date="2016" name="Nat. Commun.">
        <title>Genome analysis of three Pneumocystis species reveals adaptation mechanisms to life exclusively in mammalian hosts.</title>
        <authorList>
            <person name="Ma L."/>
            <person name="Chen Z."/>
            <person name="Huang D.W."/>
            <person name="Kutty G."/>
            <person name="Ishihara M."/>
            <person name="Wang H."/>
            <person name="Abouelleil A."/>
            <person name="Bishop L."/>
            <person name="Davey E."/>
            <person name="Deng R."/>
            <person name="Deng X."/>
            <person name="Fan L."/>
            <person name="Fantoni G."/>
            <person name="Fitzgerald M."/>
            <person name="Gogineni E."/>
            <person name="Goldberg J.M."/>
            <person name="Handley G."/>
            <person name="Hu X."/>
            <person name="Huber C."/>
            <person name="Jiao X."/>
            <person name="Jones K."/>
            <person name="Levin J.Z."/>
            <person name="Liu Y."/>
            <person name="Macdonald P."/>
            <person name="Melnikov A."/>
            <person name="Raley C."/>
            <person name="Sassi M."/>
            <person name="Sherman B.T."/>
            <person name="Song X."/>
            <person name="Sykes S."/>
            <person name="Tran B."/>
            <person name="Walsh L."/>
            <person name="Xia Y."/>
            <person name="Yang J."/>
            <person name="Young S."/>
            <person name="Zeng Q."/>
            <person name="Zheng X."/>
            <person name="Stephens R."/>
            <person name="Nusbaum C."/>
            <person name="Birren B.W."/>
            <person name="Azadi P."/>
            <person name="Lempicki R.A."/>
            <person name="Cuomo C.A."/>
            <person name="Kovacs J.A."/>
        </authorList>
    </citation>
    <scope>NUCLEOTIDE SEQUENCE [LARGE SCALE GENOMIC DNA]</scope>
    <source>
        <strain evidence="18">B80</strain>
    </source>
</reference>
<name>A0A0W4ZI51_PNEC8</name>
<dbReference type="GeneID" id="28936659"/>
<keyword evidence="15" id="KW-0137">Centromere</keyword>
<dbReference type="GO" id="GO:0042729">
    <property type="term" value="C:DASH complex"/>
    <property type="evidence" value="ECO:0007669"/>
    <property type="project" value="EnsemblFungi"/>
</dbReference>
<keyword evidence="9" id="KW-0493">Microtubule</keyword>
<comment type="caution">
    <text evidence="17">The sequence shown here is derived from an EMBL/GenBank/DDBJ whole genome shotgun (WGS) entry which is preliminary data.</text>
</comment>
<dbReference type="GO" id="GO:0008608">
    <property type="term" value="P:attachment of spindle microtubules to kinetochore"/>
    <property type="evidence" value="ECO:0007669"/>
    <property type="project" value="InterPro"/>
</dbReference>
<evidence type="ECO:0000256" key="4">
    <source>
        <dbReference type="ARBA" id="ARBA00009754"/>
    </source>
</evidence>
<evidence type="ECO:0000313" key="18">
    <source>
        <dbReference type="Proteomes" id="UP000054454"/>
    </source>
</evidence>
<keyword evidence="11" id="KW-0995">Kinetochore</keyword>
<accession>A0A0W4ZI51</accession>
<keyword evidence="12" id="KW-0206">Cytoskeleton</keyword>
<keyword evidence="7" id="KW-0963">Cytoplasm</keyword>
<keyword evidence="18" id="KW-1185">Reference proteome</keyword>
<evidence type="ECO:0000256" key="16">
    <source>
        <dbReference type="ARBA" id="ARBA00030569"/>
    </source>
</evidence>
<dbReference type="AlphaFoldDB" id="A0A0W4ZI51"/>
<evidence type="ECO:0000256" key="1">
    <source>
        <dbReference type="ARBA" id="ARBA00004123"/>
    </source>
</evidence>
<evidence type="ECO:0000256" key="9">
    <source>
        <dbReference type="ARBA" id="ARBA00022701"/>
    </source>
</evidence>
<evidence type="ECO:0000256" key="7">
    <source>
        <dbReference type="ARBA" id="ARBA00022490"/>
    </source>
</evidence>
<evidence type="ECO:0000256" key="15">
    <source>
        <dbReference type="ARBA" id="ARBA00023328"/>
    </source>
</evidence>
<evidence type="ECO:0000256" key="13">
    <source>
        <dbReference type="ARBA" id="ARBA00023242"/>
    </source>
</evidence>
<dbReference type="Pfam" id="PF08650">
    <property type="entry name" value="DASH_Dad4"/>
    <property type="match status" value="1"/>
</dbReference>
<evidence type="ECO:0000313" key="17">
    <source>
        <dbReference type="EMBL" id="KTW28033.1"/>
    </source>
</evidence>
<proteinExistence type="inferred from homology"/>
<evidence type="ECO:0000256" key="14">
    <source>
        <dbReference type="ARBA" id="ARBA00023306"/>
    </source>
</evidence>
<dbReference type="InterPro" id="IPR013959">
    <property type="entry name" value="DASH_Dad4"/>
</dbReference>
<keyword evidence="6" id="KW-0158">Chromosome</keyword>
<dbReference type="EMBL" id="LFVZ01000008">
    <property type="protein sequence ID" value="KTW28033.1"/>
    <property type="molecule type" value="Genomic_DNA"/>
</dbReference>
<evidence type="ECO:0000256" key="10">
    <source>
        <dbReference type="ARBA" id="ARBA00022776"/>
    </source>
</evidence>
<gene>
    <name evidence="17" type="ORF">T552_01895</name>
</gene>
<dbReference type="GO" id="GO:0005874">
    <property type="term" value="C:microtubule"/>
    <property type="evidence" value="ECO:0007669"/>
    <property type="project" value="UniProtKB-KW"/>
</dbReference>
<dbReference type="GO" id="GO:0072686">
    <property type="term" value="C:mitotic spindle"/>
    <property type="evidence" value="ECO:0007669"/>
    <property type="project" value="InterPro"/>
</dbReference>
<organism evidence="17 18">
    <name type="scientific">Pneumocystis carinii (strain B80)</name>
    <name type="common">Rat pneumocystis pneumonia agent</name>
    <name type="synonym">Pneumocystis carinii f. sp. carinii</name>
    <dbReference type="NCBI Taxonomy" id="1408658"/>
    <lineage>
        <taxon>Eukaryota</taxon>
        <taxon>Fungi</taxon>
        <taxon>Dikarya</taxon>
        <taxon>Ascomycota</taxon>
        <taxon>Taphrinomycotina</taxon>
        <taxon>Pneumocystomycetes</taxon>
        <taxon>Pneumocystaceae</taxon>
        <taxon>Pneumocystis</taxon>
    </lineage>
</organism>
<evidence type="ECO:0000256" key="6">
    <source>
        <dbReference type="ARBA" id="ARBA00022454"/>
    </source>
</evidence>